<keyword evidence="5" id="KW-1185">Reference proteome</keyword>
<dbReference type="Gene3D" id="1.10.287.110">
    <property type="entry name" value="DnaJ domain"/>
    <property type="match status" value="1"/>
</dbReference>
<feature type="compositionally biased region" description="Basic and acidic residues" evidence="2">
    <location>
        <begin position="34"/>
        <end position="51"/>
    </location>
</feature>
<dbReference type="InterPro" id="IPR018253">
    <property type="entry name" value="DnaJ_domain_CS"/>
</dbReference>
<dbReference type="PRINTS" id="PR00625">
    <property type="entry name" value="JDOMAIN"/>
</dbReference>
<dbReference type="GO" id="GO:0051082">
    <property type="term" value="F:unfolded protein binding"/>
    <property type="evidence" value="ECO:0007669"/>
    <property type="project" value="TreeGrafter"/>
</dbReference>
<feature type="region of interest" description="Disordered" evidence="2">
    <location>
        <begin position="157"/>
        <end position="181"/>
    </location>
</feature>
<dbReference type="PANTHER" id="PTHR43948:SF10">
    <property type="entry name" value="MRJ, ISOFORM E"/>
    <property type="match status" value="1"/>
</dbReference>
<evidence type="ECO:0000313" key="4">
    <source>
        <dbReference type="EMBL" id="PPQ91474.1"/>
    </source>
</evidence>
<dbReference type="PANTHER" id="PTHR43948">
    <property type="entry name" value="DNAJ HOMOLOG SUBFAMILY B"/>
    <property type="match status" value="1"/>
</dbReference>
<gene>
    <name evidence="4" type="ORF">CVT25_013731</name>
</gene>
<dbReference type="AlphaFoldDB" id="A0A409XL59"/>
<evidence type="ECO:0000313" key="5">
    <source>
        <dbReference type="Proteomes" id="UP000283269"/>
    </source>
</evidence>
<dbReference type="PROSITE" id="PS00636">
    <property type="entry name" value="DNAJ_1"/>
    <property type="match status" value="1"/>
</dbReference>
<dbReference type="OrthoDB" id="442087at2759"/>
<dbReference type="STRING" id="93625.A0A409XL59"/>
<dbReference type="Proteomes" id="UP000283269">
    <property type="component" value="Unassembled WGS sequence"/>
</dbReference>
<feature type="compositionally biased region" description="Basic and acidic residues" evidence="2">
    <location>
        <begin position="157"/>
        <end position="173"/>
    </location>
</feature>
<evidence type="ECO:0000256" key="2">
    <source>
        <dbReference type="SAM" id="MobiDB-lite"/>
    </source>
</evidence>
<feature type="region of interest" description="Disordered" evidence="2">
    <location>
        <begin position="30"/>
        <end position="51"/>
    </location>
</feature>
<proteinExistence type="predicted"/>
<keyword evidence="1" id="KW-0175">Coiled coil</keyword>
<dbReference type="InParanoid" id="A0A409XL59"/>
<dbReference type="SUPFAM" id="SSF46565">
    <property type="entry name" value="Chaperone J-domain"/>
    <property type="match status" value="1"/>
</dbReference>
<reference evidence="4 5" key="1">
    <citation type="journal article" date="2018" name="Evol. Lett.">
        <title>Horizontal gene cluster transfer increased hallucinogenic mushroom diversity.</title>
        <authorList>
            <person name="Reynolds H.T."/>
            <person name="Vijayakumar V."/>
            <person name="Gluck-Thaler E."/>
            <person name="Korotkin H.B."/>
            <person name="Matheny P.B."/>
            <person name="Slot J.C."/>
        </authorList>
    </citation>
    <scope>NUCLEOTIDE SEQUENCE [LARGE SCALE GENOMIC DNA]</scope>
    <source>
        <strain evidence="4 5">2631</strain>
    </source>
</reference>
<dbReference type="CDD" id="cd06257">
    <property type="entry name" value="DnaJ"/>
    <property type="match status" value="1"/>
</dbReference>
<dbReference type="GO" id="GO:0044183">
    <property type="term" value="F:protein folding chaperone"/>
    <property type="evidence" value="ECO:0007669"/>
    <property type="project" value="TreeGrafter"/>
</dbReference>
<dbReference type="SMART" id="SM00271">
    <property type="entry name" value="DnaJ"/>
    <property type="match status" value="1"/>
</dbReference>
<evidence type="ECO:0000256" key="1">
    <source>
        <dbReference type="SAM" id="Coils"/>
    </source>
</evidence>
<accession>A0A409XL59</accession>
<sequence length="181" mass="21458">MPLFKSHYEVLGIERDASYDEIRKAYHKKALQTHPDKLDPSASDSDKQHAEEEFHKVYEAFDILGDVIKRKAYDIRLKARANPTRISEEAARRVKERKDWALRQHQEKLNRAVQMEREKREQEEALVNMKIEKEAAMVAELLKAMYQSNPEFARRREAALQRKAERERADMFKHTQQSIHS</sequence>
<feature type="domain" description="J" evidence="3">
    <location>
        <begin position="6"/>
        <end position="77"/>
    </location>
</feature>
<dbReference type="InterPro" id="IPR036869">
    <property type="entry name" value="J_dom_sf"/>
</dbReference>
<dbReference type="InterPro" id="IPR001623">
    <property type="entry name" value="DnaJ_domain"/>
</dbReference>
<evidence type="ECO:0000259" key="3">
    <source>
        <dbReference type="PROSITE" id="PS50076"/>
    </source>
</evidence>
<dbReference type="GO" id="GO:0005634">
    <property type="term" value="C:nucleus"/>
    <property type="evidence" value="ECO:0007669"/>
    <property type="project" value="TreeGrafter"/>
</dbReference>
<dbReference type="GO" id="GO:0051087">
    <property type="term" value="F:protein-folding chaperone binding"/>
    <property type="evidence" value="ECO:0007669"/>
    <property type="project" value="TreeGrafter"/>
</dbReference>
<dbReference type="GO" id="GO:0005737">
    <property type="term" value="C:cytoplasm"/>
    <property type="evidence" value="ECO:0007669"/>
    <property type="project" value="TreeGrafter"/>
</dbReference>
<name>A0A409XL59_PSICY</name>
<dbReference type="EMBL" id="NHYD01001342">
    <property type="protein sequence ID" value="PPQ91474.1"/>
    <property type="molecule type" value="Genomic_DNA"/>
</dbReference>
<organism evidence="4 5">
    <name type="scientific">Psilocybe cyanescens</name>
    <dbReference type="NCBI Taxonomy" id="93625"/>
    <lineage>
        <taxon>Eukaryota</taxon>
        <taxon>Fungi</taxon>
        <taxon>Dikarya</taxon>
        <taxon>Basidiomycota</taxon>
        <taxon>Agaricomycotina</taxon>
        <taxon>Agaricomycetes</taxon>
        <taxon>Agaricomycetidae</taxon>
        <taxon>Agaricales</taxon>
        <taxon>Agaricineae</taxon>
        <taxon>Strophariaceae</taxon>
        <taxon>Psilocybe</taxon>
    </lineage>
</organism>
<feature type="coiled-coil region" evidence="1">
    <location>
        <begin position="102"/>
        <end position="135"/>
    </location>
</feature>
<protein>
    <recommendedName>
        <fullName evidence="3">J domain-containing protein</fullName>
    </recommendedName>
</protein>
<dbReference type="PROSITE" id="PS50076">
    <property type="entry name" value="DNAJ_2"/>
    <property type="match status" value="1"/>
</dbReference>
<comment type="caution">
    <text evidence="4">The sequence shown here is derived from an EMBL/GenBank/DDBJ whole genome shotgun (WGS) entry which is preliminary data.</text>
</comment>
<dbReference type="Pfam" id="PF00226">
    <property type="entry name" value="DnaJ"/>
    <property type="match status" value="1"/>
</dbReference>